<evidence type="ECO:0000256" key="1">
    <source>
        <dbReference type="SAM" id="MobiDB-lite"/>
    </source>
</evidence>
<feature type="non-terminal residue" evidence="2">
    <location>
        <position position="105"/>
    </location>
</feature>
<keyword evidence="3" id="KW-1185">Reference proteome</keyword>
<organism evidence="2 3">
    <name type="scientific">Cuscuta europaea</name>
    <name type="common">European dodder</name>
    <dbReference type="NCBI Taxonomy" id="41803"/>
    <lineage>
        <taxon>Eukaryota</taxon>
        <taxon>Viridiplantae</taxon>
        <taxon>Streptophyta</taxon>
        <taxon>Embryophyta</taxon>
        <taxon>Tracheophyta</taxon>
        <taxon>Spermatophyta</taxon>
        <taxon>Magnoliopsida</taxon>
        <taxon>eudicotyledons</taxon>
        <taxon>Gunneridae</taxon>
        <taxon>Pentapetalae</taxon>
        <taxon>asterids</taxon>
        <taxon>lamiids</taxon>
        <taxon>Solanales</taxon>
        <taxon>Convolvulaceae</taxon>
        <taxon>Cuscuteae</taxon>
        <taxon>Cuscuta</taxon>
        <taxon>Cuscuta subgen. Cuscuta</taxon>
    </lineage>
</organism>
<feature type="region of interest" description="Disordered" evidence="1">
    <location>
        <begin position="1"/>
        <end position="76"/>
    </location>
</feature>
<feature type="compositionally biased region" description="Basic and acidic residues" evidence="1">
    <location>
        <begin position="44"/>
        <end position="54"/>
    </location>
</feature>
<protein>
    <submittedName>
        <fullName evidence="2">Uncharacterized protein</fullName>
    </submittedName>
</protein>
<dbReference type="AlphaFoldDB" id="A0A9P1E6I8"/>
<feature type="compositionally biased region" description="Polar residues" evidence="1">
    <location>
        <begin position="24"/>
        <end position="37"/>
    </location>
</feature>
<reference evidence="2" key="1">
    <citation type="submission" date="2022-07" db="EMBL/GenBank/DDBJ databases">
        <authorList>
            <person name="Macas J."/>
            <person name="Novak P."/>
            <person name="Neumann P."/>
        </authorList>
    </citation>
    <scope>NUCLEOTIDE SEQUENCE</scope>
</reference>
<accession>A0A9P1E6I8</accession>
<dbReference type="EMBL" id="CAMAPE010000016">
    <property type="protein sequence ID" value="CAH9082828.1"/>
    <property type="molecule type" value="Genomic_DNA"/>
</dbReference>
<comment type="caution">
    <text evidence="2">The sequence shown here is derived from an EMBL/GenBank/DDBJ whole genome shotgun (WGS) entry which is preliminary data.</text>
</comment>
<sequence>MSRAKVKVAAEQAAKDAAKLATETGAQPSAAQPSKPSTRPKKKWQADDGQKKLTEAGMQSAKKSNRASPLADADAGAMTVPAGDSTAAALVDLTRGGQKYRKIGI</sequence>
<evidence type="ECO:0000313" key="2">
    <source>
        <dbReference type="EMBL" id="CAH9082828.1"/>
    </source>
</evidence>
<dbReference type="Proteomes" id="UP001152484">
    <property type="component" value="Unassembled WGS sequence"/>
</dbReference>
<name>A0A9P1E6I8_CUSEU</name>
<gene>
    <name evidence="2" type="ORF">CEURO_LOCUS8427</name>
</gene>
<evidence type="ECO:0000313" key="3">
    <source>
        <dbReference type="Proteomes" id="UP001152484"/>
    </source>
</evidence>
<proteinExistence type="predicted"/>